<dbReference type="GO" id="GO:0005737">
    <property type="term" value="C:cytoplasm"/>
    <property type="evidence" value="ECO:0007669"/>
    <property type="project" value="TreeGrafter"/>
</dbReference>
<dbReference type="Proteomes" id="UP001358417">
    <property type="component" value="Unassembled WGS sequence"/>
</dbReference>
<dbReference type="InterPro" id="IPR036291">
    <property type="entry name" value="NAD(P)-bd_dom_sf"/>
</dbReference>
<dbReference type="SUPFAM" id="SSF51735">
    <property type="entry name" value="NAD(P)-binding Rossmann-fold domains"/>
    <property type="match status" value="1"/>
</dbReference>
<dbReference type="InterPro" id="IPR051468">
    <property type="entry name" value="Fungal_SecMetab_SDRs"/>
</dbReference>
<dbReference type="PANTHER" id="PTHR43544">
    <property type="entry name" value="SHORT-CHAIN DEHYDROGENASE/REDUCTASE"/>
    <property type="match status" value="1"/>
</dbReference>
<protein>
    <submittedName>
        <fullName evidence="3">Uncharacterized protein</fullName>
    </submittedName>
</protein>
<dbReference type="InterPro" id="IPR002347">
    <property type="entry name" value="SDR_fam"/>
</dbReference>
<organism evidence="3 4">
    <name type="scientific">Exophiala bonariae</name>
    <dbReference type="NCBI Taxonomy" id="1690606"/>
    <lineage>
        <taxon>Eukaryota</taxon>
        <taxon>Fungi</taxon>
        <taxon>Dikarya</taxon>
        <taxon>Ascomycota</taxon>
        <taxon>Pezizomycotina</taxon>
        <taxon>Eurotiomycetes</taxon>
        <taxon>Chaetothyriomycetidae</taxon>
        <taxon>Chaetothyriales</taxon>
        <taxon>Herpotrichiellaceae</taxon>
        <taxon>Exophiala</taxon>
    </lineage>
</organism>
<reference evidence="3 4" key="1">
    <citation type="submission" date="2023-08" db="EMBL/GenBank/DDBJ databases">
        <title>Black Yeasts Isolated from many extreme environments.</title>
        <authorList>
            <person name="Coleine C."/>
            <person name="Stajich J.E."/>
            <person name="Selbmann L."/>
        </authorList>
    </citation>
    <scope>NUCLEOTIDE SEQUENCE [LARGE SCALE GENOMIC DNA]</scope>
    <source>
        <strain evidence="3 4">CCFEE 5792</strain>
    </source>
</reference>
<dbReference type="PRINTS" id="PR00080">
    <property type="entry name" value="SDRFAMILY"/>
</dbReference>
<evidence type="ECO:0000256" key="1">
    <source>
        <dbReference type="ARBA" id="ARBA00006484"/>
    </source>
</evidence>
<name>A0AAV9N435_9EURO</name>
<dbReference type="Gene3D" id="3.40.50.720">
    <property type="entry name" value="NAD(P)-binding Rossmann-like Domain"/>
    <property type="match status" value="1"/>
</dbReference>
<accession>A0AAV9N435</accession>
<evidence type="ECO:0000313" key="3">
    <source>
        <dbReference type="EMBL" id="KAK5048666.1"/>
    </source>
</evidence>
<dbReference type="RefSeq" id="XP_064704025.1">
    <property type="nucleotide sequence ID" value="XM_064849322.1"/>
</dbReference>
<gene>
    <name evidence="3" type="ORF">LTR84_005757</name>
</gene>
<dbReference type="PRINTS" id="PR00081">
    <property type="entry name" value="GDHRDH"/>
</dbReference>
<dbReference type="EMBL" id="JAVRRD010000021">
    <property type="protein sequence ID" value="KAK5048666.1"/>
    <property type="molecule type" value="Genomic_DNA"/>
</dbReference>
<evidence type="ECO:0000313" key="4">
    <source>
        <dbReference type="Proteomes" id="UP001358417"/>
    </source>
</evidence>
<comment type="similarity">
    <text evidence="1 2">Belongs to the short-chain dehydrogenases/reductases (SDR) family.</text>
</comment>
<dbReference type="GO" id="GO:0016491">
    <property type="term" value="F:oxidoreductase activity"/>
    <property type="evidence" value="ECO:0007669"/>
    <property type="project" value="TreeGrafter"/>
</dbReference>
<sequence>MANYLITGTSRGLGLELASALLTRPPNEVRWVGLAARSKTPALQKLLENNSTRAHFIALEVTSPESVKAAVEEVEKVLGPSLGLDVLINNAGIMPFNPQGITKATDLMQNLEVNVNSIQLVTAGFLPLLRRGQKKLVFNIGSILGSIAHAPKFAGFPVSTYKVSKAAVNALTVQWSLELEKEGFTVISAHPGWLRTELGSDQADLAPEVGAKGILDIADQISREDTGKFFDIHVPGWKVGPSSNTYEGGVLPW</sequence>
<comment type="caution">
    <text evidence="3">The sequence shown here is derived from an EMBL/GenBank/DDBJ whole genome shotgun (WGS) entry which is preliminary data.</text>
</comment>
<dbReference type="GeneID" id="89973932"/>
<proteinExistence type="inferred from homology"/>
<dbReference type="Pfam" id="PF00106">
    <property type="entry name" value="adh_short"/>
    <property type="match status" value="1"/>
</dbReference>
<keyword evidence="4" id="KW-1185">Reference proteome</keyword>
<dbReference type="AlphaFoldDB" id="A0AAV9N435"/>
<dbReference type="PANTHER" id="PTHR43544:SF36">
    <property type="entry name" value="CHAIN OXIDOREDUCTASE (CSGA), PUTATIVE (AFU_ORTHOLOGUE AFUA_4G00910)-RELATED"/>
    <property type="match status" value="1"/>
</dbReference>
<evidence type="ECO:0000256" key="2">
    <source>
        <dbReference type="RuleBase" id="RU000363"/>
    </source>
</evidence>